<dbReference type="Proteomes" id="UP000009096">
    <property type="component" value="Chromosome 11"/>
</dbReference>
<gene>
    <name evidence="2" type="ORF">FVEG_16925</name>
</gene>
<organism evidence="2 3">
    <name type="scientific">Gibberella moniliformis (strain M3125 / FGSC 7600)</name>
    <name type="common">Maize ear and stalk rot fungus</name>
    <name type="synonym">Fusarium verticillioides</name>
    <dbReference type="NCBI Taxonomy" id="334819"/>
    <lineage>
        <taxon>Eukaryota</taxon>
        <taxon>Fungi</taxon>
        <taxon>Dikarya</taxon>
        <taxon>Ascomycota</taxon>
        <taxon>Pezizomycotina</taxon>
        <taxon>Sordariomycetes</taxon>
        <taxon>Hypocreomycetidae</taxon>
        <taxon>Hypocreales</taxon>
        <taxon>Nectriaceae</taxon>
        <taxon>Fusarium</taxon>
        <taxon>Fusarium fujikuroi species complex</taxon>
    </lineage>
</organism>
<dbReference type="GeneID" id="30073801"/>
<reference evidence="2 3" key="1">
    <citation type="journal article" date="2010" name="Nature">
        <title>Comparative genomics reveals mobile pathogenicity chromosomes in Fusarium.</title>
        <authorList>
            <person name="Ma L.J."/>
            <person name="van der Does H.C."/>
            <person name="Borkovich K.A."/>
            <person name="Coleman J.J."/>
            <person name="Daboussi M.J."/>
            <person name="Di Pietro A."/>
            <person name="Dufresne M."/>
            <person name="Freitag M."/>
            <person name="Grabherr M."/>
            <person name="Henrissat B."/>
            <person name="Houterman P.M."/>
            <person name="Kang S."/>
            <person name="Shim W.B."/>
            <person name="Woloshuk C."/>
            <person name="Xie X."/>
            <person name="Xu J.R."/>
            <person name="Antoniw J."/>
            <person name="Baker S.E."/>
            <person name="Bluhm B.H."/>
            <person name="Breakspear A."/>
            <person name="Brown D.W."/>
            <person name="Butchko R.A."/>
            <person name="Chapman S."/>
            <person name="Coulson R."/>
            <person name="Coutinho P.M."/>
            <person name="Danchin E.G."/>
            <person name="Diener A."/>
            <person name="Gale L.R."/>
            <person name="Gardiner D.M."/>
            <person name="Goff S."/>
            <person name="Hammond-Kosack K.E."/>
            <person name="Hilburn K."/>
            <person name="Hua-Van A."/>
            <person name="Jonkers W."/>
            <person name="Kazan K."/>
            <person name="Kodira C.D."/>
            <person name="Koehrsen M."/>
            <person name="Kumar L."/>
            <person name="Lee Y.H."/>
            <person name="Li L."/>
            <person name="Manners J.M."/>
            <person name="Miranda-Saavedra D."/>
            <person name="Mukherjee M."/>
            <person name="Park G."/>
            <person name="Park J."/>
            <person name="Park S.Y."/>
            <person name="Proctor R.H."/>
            <person name="Regev A."/>
            <person name="Ruiz-Roldan M.C."/>
            <person name="Sain D."/>
            <person name="Sakthikumar S."/>
            <person name="Sykes S."/>
            <person name="Schwartz D.C."/>
            <person name="Turgeon B.G."/>
            <person name="Wapinski I."/>
            <person name="Yoder O."/>
            <person name="Young S."/>
            <person name="Zeng Q."/>
            <person name="Zhou S."/>
            <person name="Galagan J."/>
            <person name="Cuomo C.A."/>
            <person name="Kistler H.C."/>
            <person name="Rep M."/>
        </authorList>
    </citation>
    <scope>NUCLEOTIDE SEQUENCE [LARGE SCALE GENOMIC DNA]</scope>
    <source>
        <strain evidence="3">M3125 / FGSC 7600</strain>
    </source>
</reference>
<protein>
    <recommendedName>
        <fullName evidence="1">2EXR domain-containing protein</fullName>
    </recommendedName>
</protein>
<evidence type="ECO:0000313" key="2">
    <source>
        <dbReference type="EMBL" id="EWG52110.1"/>
    </source>
</evidence>
<accession>W7MWR1</accession>
<dbReference type="EMBL" id="CM000588">
    <property type="protein sequence ID" value="EWG52110.1"/>
    <property type="molecule type" value="Genomic_DNA"/>
</dbReference>
<dbReference type="KEGG" id="fvr:FVEG_16925"/>
<dbReference type="Pfam" id="PF20150">
    <property type="entry name" value="2EXR"/>
    <property type="match status" value="1"/>
</dbReference>
<dbReference type="AlphaFoldDB" id="W7MWR1"/>
<keyword evidence="3" id="KW-1185">Reference proteome</keyword>
<dbReference type="OrthoDB" id="3473305at2759"/>
<name>W7MWR1_GIBM7</name>
<proteinExistence type="predicted"/>
<feature type="domain" description="2EXR" evidence="1">
    <location>
        <begin position="12"/>
        <end position="101"/>
    </location>
</feature>
<dbReference type="InterPro" id="IPR045518">
    <property type="entry name" value="2EXR"/>
</dbReference>
<evidence type="ECO:0000259" key="1">
    <source>
        <dbReference type="Pfam" id="PF20150"/>
    </source>
</evidence>
<dbReference type="VEuPathDB" id="FungiDB:FVEG_16925"/>
<sequence>MTRHVMPWNPSFTLFADLPTQIRLMIWEAAIPEEVHPRSKIFAIWGDKPATTPRAIANIRLLACCHESRHLAEKNGIFVPLKRLPPVQGPPRLVWIDRNVEIVSIPFEPIFLDRIIRLPPNVTTLADTIGNIYSPLSEETAGKYIQKWRNDRVVDIDTFYFGLDDQLPMYVFQPPESLTAEDLLMNISQLVTIRKTGIRGESTCHHGGMEVFVSYGPDGLRTS</sequence>
<dbReference type="RefSeq" id="XP_018758301.1">
    <property type="nucleotide sequence ID" value="XM_018906162.1"/>
</dbReference>
<evidence type="ECO:0000313" key="3">
    <source>
        <dbReference type="Proteomes" id="UP000009096"/>
    </source>
</evidence>
<dbReference type="EMBL" id="DS022256">
    <property type="protein sequence ID" value="EWG52110.1"/>
    <property type="molecule type" value="Genomic_DNA"/>
</dbReference>